<dbReference type="STRING" id="1071382.H2ASD7"/>
<keyword evidence="5 12" id="KW-0999">Mitochondrion inner membrane</keyword>
<comment type="pathway">
    <text evidence="2">Energy metabolism; oxidative phosphorylation.</text>
</comment>
<dbReference type="InterPro" id="IPR036418">
    <property type="entry name" value="Cyt_c_oxidase_su6a_sf"/>
</dbReference>
<evidence type="ECO:0000313" key="15">
    <source>
        <dbReference type="Proteomes" id="UP000005220"/>
    </source>
</evidence>
<dbReference type="AlphaFoldDB" id="H2ASD7"/>
<dbReference type="PANTHER" id="PTHR11504">
    <property type="entry name" value="CYTOCHROME C OXIDASE POLYPEPTIDE VIA"/>
    <property type="match status" value="1"/>
</dbReference>
<keyword evidence="9 12" id="KW-0496">Mitochondrion</keyword>
<evidence type="ECO:0000256" key="13">
    <source>
        <dbReference type="SAM" id="Phobius"/>
    </source>
</evidence>
<protein>
    <recommendedName>
        <fullName evidence="12">Cytochrome c oxidase subunit</fullName>
    </recommendedName>
    <alternativeName>
        <fullName evidence="12">Cytochrome c oxidase polypeptide VIa</fullName>
    </alternativeName>
</protein>
<keyword evidence="8" id="KW-0560">Oxidoreductase</keyword>
<dbReference type="CDD" id="cd00925">
    <property type="entry name" value="Cyt_c_Oxidase_VIa"/>
    <property type="match status" value="1"/>
</dbReference>
<dbReference type="Pfam" id="PF02046">
    <property type="entry name" value="COX6A"/>
    <property type="match status" value="1"/>
</dbReference>
<dbReference type="KEGG" id="kaf:KAFR_0C02940"/>
<dbReference type="InParanoid" id="H2ASD7"/>
<dbReference type="GO" id="GO:0016491">
    <property type="term" value="F:oxidoreductase activity"/>
    <property type="evidence" value="ECO:0007669"/>
    <property type="project" value="UniProtKB-KW"/>
</dbReference>
<evidence type="ECO:0000256" key="5">
    <source>
        <dbReference type="ARBA" id="ARBA00022792"/>
    </source>
</evidence>
<sequence length="137" mass="15842">MNNILARSAIRRYATSSSKLPPYALKPAFGAPNKEAARMFKESISATESHAKGTSNLWMKISYWVAGPAILLAAINTYFVEKEHLEHRKHLEHVPDKDWPKDYEFMNIRSKPFFWGDGDKTLFWNPVVNRHINHDDD</sequence>
<dbReference type="HOGENOM" id="CLU_122515_0_1_1"/>
<evidence type="ECO:0000256" key="8">
    <source>
        <dbReference type="ARBA" id="ARBA00023002"/>
    </source>
</evidence>
<dbReference type="PROSITE" id="PS01329">
    <property type="entry name" value="COX6A"/>
    <property type="match status" value="1"/>
</dbReference>
<evidence type="ECO:0000256" key="3">
    <source>
        <dbReference type="ARBA" id="ARBA00005553"/>
    </source>
</evidence>
<evidence type="ECO:0000256" key="7">
    <source>
        <dbReference type="ARBA" id="ARBA00022989"/>
    </source>
</evidence>
<dbReference type="Proteomes" id="UP000005220">
    <property type="component" value="Chromosome 3"/>
</dbReference>
<dbReference type="SUPFAM" id="SSF81411">
    <property type="entry name" value="Mitochondrial cytochrome c oxidase subunit VIa"/>
    <property type="match status" value="1"/>
</dbReference>
<feature type="transmembrane region" description="Helical" evidence="13">
    <location>
        <begin position="61"/>
        <end position="80"/>
    </location>
</feature>
<keyword evidence="10 12" id="KW-0472">Membrane</keyword>
<accession>H2ASD7</accession>
<dbReference type="FunCoup" id="H2ASD7">
    <property type="interactions" value="307"/>
</dbReference>
<gene>
    <name evidence="14" type="primary">KAFR0C02940</name>
    <name evidence="14" type="ORF">KAFR_0C02940</name>
</gene>
<name>H2ASD7_KAZAF</name>
<dbReference type="eggNOG" id="KOG3469">
    <property type="taxonomic scope" value="Eukaryota"/>
</dbReference>
<evidence type="ECO:0000256" key="1">
    <source>
        <dbReference type="ARBA" id="ARBA00004434"/>
    </source>
</evidence>
<keyword evidence="4 13" id="KW-0812">Transmembrane</keyword>
<evidence type="ECO:0000313" key="14">
    <source>
        <dbReference type="EMBL" id="CCF57287.1"/>
    </source>
</evidence>
<dbReference type="EMBL" id="HE650823">
    <property type="protein sequence ID" value="CCF57287.1"/>
    <property type="molecule type" value="Genomic_DNA"/>
</dbReference>
<dbReference type="GeneID" id="13885206"/>
<dbReference type="RefSeq" id="XP_003956422.1">
    <property type="nucleotide sequence ID" value="XM_003956373.1"/>
</dbReference>
<dbReference type="GO" id="GO:0006123">
    <property type="term" value="P:mitochondrial electron transport, cytochrome c to oxygen"/>
    <property type="evidence" value="ECO:0007669"/>
    <property type="project" value="TreeGrafter"/>
</dbReference>
<dbReference type="GO" id="GO:0045277">
    <property type="term" value="C:respiratory chain complex IV"/>
    <property type="evidence" value="ECO:0007669"/>
    <property type="project" value="EnsemblFungi"/>
</dbReference>
<dbReference type="GO" id="GO:0004129">
    <property type="term" value="F:cytochrome-c oxidase activity"/>
    <property type="evidence" value="ECO:0007669"/>
    <property type="project" value="EnsemblFungi"/>
</dbReference>
<dbReference type="UniPathway" id="UPA00705"/>
<dbReference type="OrthoDB" id="5947505at2759"/>
<proteinExistence type="inferred from homology"/>
<evidence type="ECO:0000256" key="10">
    <source>
        <dbReference type="ARBA" id="ARBA00023136"/>
    </source>
</evidence>
<dbReference type="FunFam" id="4.10.95.10:FF:000001">
    <property type="entry name" value="Cytochrome c oxidase subunit 6A, mitochondrial"/>
    <property type="match status" value="1"/>
</dbReference>
<organism evidence="14 15">
    <name type="scientific">Kazachstania africana (strain ATCC 22294 / BCRC 22015 / CBS 2517 / CECT 1963 / NBRC 1671 / NRRL Y-8276)</name>
    <name type="common">Yeast</name>
    <name type="synonym">Kluyveromyces africanus</name>
    <dbReference type="NCBI Taxonomy" id="1071382"/>
    <lineage>
        <taxon>Eukaryota</taxon>
        <taxon>Fungi</taxon>
        <taxon>Dikarya</taxon>
        <taxon>Ascomycota</taxon>
        <taxon>Saccharomycotina</taxon>
        <taxon>Saccharomycetes</taxon>
        <taxon>Saccharomycetales</taxon>
        <taxon>Saccharomycetaceae</taxon>
        <taxon>Kazachstania</taxon>
    </lineage>
</organism>
<keyword evidence="6" id="KW-0809">Transit peptide</keyword>
<dbReference type="InterPro" id="IPR001349">
    <property type="entry name" value="Cyt_c_oxidase_su6a"/>
</dbReference>
<dbReference type="GO" id="GO:0097250">
    <property type="term" value="P:mitochondrial respirasome assembly"/>
    <property type="evidence" value="ECO:0007669"/>
    <property type="project" value="EnsemblFungi"/>
</dbReference>
<evidence type="ECO:0000256" key="6">
    <source>
        <dbReference type="ARBA" id="ARBA00022946"/>
    </source>
</evidence>
<dbReference type="GO" id="GO:0005743">
    <property type="term" value="C:mitochondrial inner membrane"/>
    <property type="evidence" value="ECO:0007669"/>
    <property type="project" value="UniProtKB-SubCell"/>
</dbReference>
<comment type="subcellular location">
    <subcellularLocation>
        <location evidence="1">Mitochondrion inner membrane</location>
        <topology evidence="1">Single-pass membrane protein</topology>
    </subcellularLocation>
</comment>
<dbReference type="GO" id="GO:0030234">
    <property type="term" value="F:enzyme regulator activity"/>
    <property type="evidence" value="ECO:0007669"/>
    <property type="project" value="EnsemblFungi"/>
</dbReference>
<comment type="similarity">
    <text evidence="3 11">Belongs to the cytochrome c oxidase subunit 6A family.</text>
</comment>
<evidence type="ECO:0000256" key="4">
    <source>
        <dbReference type="ARBA" id="ARBA00022692"/>
    </source>
</evidence>
<keyword evidence="7 13" id="KW-1133">Transmembrane helix</keyword>
<evidence type="ECO:0000256" key="9">
    <source>
        <dbReference type="ARBA" id="ARBA00023128"/>
    </source>
</evidence>
<evidence type="ECO:0000256" key="12">
    <source>
        <dbReference type="RuleBase" id="RU004397"/>
    </source>
</evidence>
<dbReference type="PIRSF" id="PIRSF000277">
    <property type="entry name" value="COX6A1"/>
    <property type="match status" value="1"/>
</dbReference>
<dbReference type="PANTHER" id="PTHR11504:SF0">
    <property type="entry name" value="CYTOCHROME C OXIDASE SUBUNIT"/>
    <property type="match status" value="1"/>
</dbReference>
<dbReference type="InterPro" id="IPR018507">
    <property type="entry name" value="Cyt_c_oxidase_su6a_CS"/>
</dbReference>
<dbReference type="Gene3D" id="4.10.95.10">
    <property type="entry name" value="Cytochrome c oxidase, subunit VIa"/>
    <property type="match status" value="1"/>
</dbReference>
<keyword evidence="15" id="KW-1185">Reference proteome</keyword>
<reference evidence="14 15" key="1">
    <citation type="journal article" date="2011" name="Proc. Natl. Acad. Sci. U.S.A.">
        <title>Evolutionary erosion of yeast sex chromosomes by mating-type switching accidents.</title>
        <authorList>
            <person name="Gordon J.L."/>
            <person name="Armisen D."/>
            <person name="Proux-Wera E."/>
            <person name="Oheigeartaigh S.S."/>
            <person name="Byrne K.P."/>
            <person name="Wolfe K.H."/>
        </authorList>
    </citation>
    <scope>NUCLEOTIDE SEQUENCE [LARGE SCALE GENOMIC DNA]</scope>
    <source>
        <strain evidence="15">ATCC 22294 / BCRC 22015 / CBS 2517 / CECT 1963 / NBRC 1671 / NRRL Y-8276</strain>
    </source>
</reference>
<evidence type="ECO:0000256" key="2">
    <source>
        <dbReference type="ARBA" id="ARBA00004673"/>
    </source>
</evidence>
<evidence type="ECO:0000256" key="11">
    <source>
        <dbReference type="RuleBase" id="RU004396"/>
    </source>
</evidence>